<reference evidence="3" key="1">
    <citation type="journal article" date="2020" name="Stud. Mycol.">
        <title>101 Dothideomycetes genomes: a test case for predicting lifestyles and emergence of pathogens.</title>
        <authorList>
            <person name="Haridas S."/>
            <person name="Albert R."/>
            <person name="Binder M."/>
            <person name="Bloem J."/>
            <person name="Labutti K."/>
            <person name="Salamov A."/>
            <person name="Andreopoulos B."/>
            <person name="Baker S."/>
            <person name="Barry K."/>
            <person name="Bills G."/>
            <person name="Bluhm B."/>
            <person name="Cannon C."/>
            <person name="Castanera R."/>
            <person name="Culley D."/>
            <person name="Daum C."/>
            <person name="Ezra D."/>
            <person name="Gonzalez J."/>
            <person name="Henrissat B."/>
            <person name="Kuo A."/>
            <person name="Liang C."/>
            <person name="Lipzen A."/>
            <person name="Lutzoni F."/>
            <person name="Magnuson J."/>
            <person name="Mondo S."/>
            <person name="Nolan M."/>
            <person name="Ohm R."/>
            <person name="Pangilinan J."/>
            <person name="Park H.-J."/>
            <person name="Ramirez L."/>
            <person name="Alfaro M."/>
            <person name="Sun H."/>
            <person name="Tritt A."/>
            <person name="Yoshinaga Y."/>
            <person name="Zwiers L.-H."/>
            <person name="Turgeon B."/>
            <person name="Goodwin S."/>
            <person name="Spatafora J."/>
            <person name="Crous P."/>
            <person name="Grigoriev I."/>
        </authorList>
    </citation>
    <scope>NUCLEOTIDE SEQUENCE</scope>
    <source>
        <strain evidence="3">CBS 107.79</strain>
    </source>
</reference>
<evidence type="ECO:0000256" key="1">
    <source>
        <dbReference type="SAM" id="MobiDB-lite"/>
    </source>
</evidence>
<name>A0A6A5VB07_9PLEO</name>
<dbReference type="PANTHER" id="PTHR12854">
    <property type="entry name" value="ATAXIN 2-RELATED"/>
    <property type="match status" value="1"/>
</dbReference>
<feature type="domain" description="LsmAD" evidence="2">
    <location>
        <begin position="230"/>
        <end position="302"/>
    </location>
</feature>
<dbReference type="Pfam" id="PF06741">
    <property type="entry name" value="LsmAD"/>
    <property type="match status" value="1"/>
</dbReference>
<dbReference type="AlphaFoldDB" id="A0A6A5VB07"/>
<feature type="compositionally biased region" description="Polar residues" evidence="1">
    <location>
        <begin position="335"/>
        <end position="348"/>
    </location>
</feature>
<dbReference type="PANTHER" id="PTHR12854:SF7">
    <property type="entry name" value="ATAXIN-2 HOMOLOG"/>
    <property type="match status" value="1"/>
</dbReference>
<feature type="region of interest" description="Disordered" evidence="1">
    <location>
        <begin position="269"/>
        <end position="433"/>
    </location>
</feature>
<keyword evidence="4" id="KW-1185">Reference proteome</keyword>
<evidence type="ECO:0000259" key="2">
    <source>
        <dbReference type="SMART" id="SM01272"/>
    </source>
</evidence>
<dbReference type="GO" id="GO:0010494">
    <property type="term" value="C:cytoplasmic stress granule"/>
    <property type="evidence" value="ECO:0007669"/>
    <property type="project" value="TreeGrafter"/>
</dbReference>
<feature type="region of interest" description="Disordered" evidence="1">
    <location>
        <begin position="778"/>
        <end position="855"/>
    </location>
</feature>
<organism evidence="3 4">
    <name type="scientific">Bimuria novae-zelandiae CBS 107.79</name>
    <dbReference type="NCBI Taxonomy" id="1447943"/>
    <lineage>
        <taxon>Eukaryota</taxon>
        <taxon>Fungi</taxon>
        <taxon>Dikarya</taxon>
        <taxon>Ascomycota</taxon>
        <taxon>Pezizomycotina</taxon>
        <taxon>Dothideomycetes</taxon>
        <taxon>Pleosporomycetidae</taxon>
        <taxon>Pleosporales</taxon>
        <taxon>Massarineae</taxon>
        <taxon>Didymosphaeriaceae</taxon>
        <taxon>Bimuria</taxon>
    </lineage>
</organism>
<feature type="region of interest" description="Disordered" evidence="1">
    <location>
        <begin position="658"/>
        <end position="684"/>
    </location>
</feature>
<dbReference type="EMBL" id="ML976700">
    <property type="protein sequence ID" value="KAF1970467.1"/>
    <property type="molecule type" value="Genomic_DNA"/>
</dbReference>
<accession>A0A6A5VB07</accession>
<dbReference type="Pfam" id="PF14438">
    <property type="entry name" value="SM-ATX"/>
    <property type="match status" value="1"/>
</dbReference>
<protein>
    <recommendedName>
        <fullName evidence="2">LsmAD domain-containing protein</fullName>
    </recommendedName>
</protein>
<gene>
    <name evidence="3" type="ORF">BU23DRAFT_473965</name>
</gene>
<evidence type="ECO:0000313" key="3">
    <source>
        <dbReference type="EMBL" id="KAF1970467.1"/>
    </source>
</evidence>
<feature type="compositionally biased region" description="Polar residues" evidence="1">
    <location>
        <begin position="37"/>
        <end position="51"/>
    </location>
</feature>
<dbReference type="InterPro" id="IPR009604">
    <property type="entry name" value="LsmAD_domain"/>
</dbReference>
<feature type="compositionally biased region" description="Polar residues" evidence="1">
    <location>
        <begin position="636"/>
        <end position="645"/>
    </location>
</feature>
<dbReference type="SMART" id="SM01272">
    <property type="entry name" value="LsmAD"/>
    <property type="match status" value="1"/>
</dbReference>
<feature type="compositionally biased region" description="Polar residues" evidence="1">
    <location>
        <begin position="826"/>
        <end position="836"/>
    </location>
</feature>
<feature type="compositionally biased region" description="Basic and acidic residues" evidence="1">
    <location>
        <begin position="1052"/>
        <end position="1061"/>
    </location>
</feature>
<dbReference type="InterPro" id="IPR045117">
    <property type="entry name" value="ATXN2-like"/>
</dbReference>
<proteinExistence type="predicted"/>
<dbReference type="GO" id="GO:0034063">
    <property type="term" value="P:stress granule assembly"/>
    <property type="evidence" value="ECO:0007669"/>
    <property type="project" value="TreeGrafter"/>
</dbReference>
<feature type="region of interest" description="Disordered" evidence="1">
    <location>
        <begin position="718"/>
        <end position="748"/>
    </location>
</feature>
<dbReference type="GO" id="GO:0003729">
    <property type="term" value="F:mRNA binding"/>
    <property type="evidence" value="ECO:0007669"/>
    <property type="project" value="TreeGrafter"/>
</dbReference>
<feature type="compositionally biased region" description="Polar residues" evidence="1">
    <location>
        <begin position="575"/>
        <end position="594"/>
    </location>
</feature>
<feature type="compositionally biased region" description="Polar residues" evidence="1">
    <location>
        <begin position="406"/>
        <end position="417"/>
    </location>
</feature>
<sequence>MSTSGRGADGTRKQAGSPVDAGSQKKPPQTRAWQGPNPLTQRSTNQNTNGAVNARPMQPVLSGESVTPMRHLNDRMMYLLANLSGLPGNITLKNGEKYTGVLSGTNLEPNEMRYVFKMVKKLQGANDTQLNGISETPDEYVGQGDDHVMIFDMSDVADFHVNGVILDKTHSKGQNGASGFRTDTDISGNIAFRERTLQKWEPTSDASANLSLESSGQSGWDQFATNERLFGVRSDYDENLYTTTIDRSHPQYAERVALAEKKAREIEGSSALNAHVREERSQNVTGDKDADEEDLYSGVYRPLNSGQSNTYTPPARRPPSSQPTVPGVPVDPAIISSQLARPDSSTAKSSHRTPSPAFEKPASTEPLKREEPKPVEVPSAPKPTPANDSTLKAEVKAALATKPTADPTQKLSNTLKPTVSGAPRRPQNATANVEHEVLDSFKQFSAAEKLRMSERQRTLQRESKAVKLNDLKKFSQNFKLNTPVPSDLVPILAKDEAKQAQIVEKALKTVQEIKATPPKPAAVSVDPKSATRPANAKPEASQPPPSASVDRQQNQRPRPSQDRFGPTTMRGGSGHHQNMNQMGPRQQGMLSTRLQFNQQQHKQQGNMPYNGIPQPIPAQDMRIPPPTGPSASSSGVQTPTSSISTKFNVRAIEFRPTANAFQPGGQPSNHSSPRPESASRQEPPRKIQLTSFFGGKRPAVQPLDLSESFNPILRLRKESAEDPQKARQYATNGGIQPSYGTPPTWDFPIGNTEKGYKDMFERPAAQPLSTPHIAANVPVTHPHQLPPQFPGPQGGPQGQTPHHTPRHPPVQPHHGPGPHQYEAQHMQFSHSTSSVHPSPRPMPPYMYGSQPQPMPSYPQQVPMQPYGMSPNVQHVALRSGHGGPQFVTPSGPAMGGHMMTNQPSNGPYMGMPTNPQMQMYPGAPAAGFTQYPGQMPTGPGANGYPNSPRVGAPMMAHQGSHQGHQQQQMMYLQHGAQGPPMFAQVPPGSMTPMRGPYPQPHQPHFGSPHQHHQFPQAPHRVTPSGSYAQPMVPQHSQHSQPPQGPPTGPAHHGTEAGEEVK</sequence>
<feature type="region of interest" description="Disordered" evidence="1">
    <location>
        <begin position="1"/>
        <end position="55"/>
    </location>
</feature>
<dbReference type="InterPro" id="IPR025852">
    <property type="entry name" value="SM_dom_ATX"/>
</dbReference>
<dbReference type="OrthoDB" id="2275718at2759"/>
<feature type="compositionally biased region" description="Polar residues" evidence="1">
    <location>
        <begin position="549"/>
        <end position="558"/>
    </location>
</feature>
<feature type="compositionally biased region" description="Polar residues" evidence="1">
    <location>
        <begin position="729"/>
        <end position="741"/>
    </location>
</feature>
<feature type="region of interest" description="Disordered" evidence="1">
    <location>
        <begin position="979"/>
        <end position="1061"/>
    </location>
</feature>
<dbReference type="Proteomes" id="UP000800036">
    <property type="component" value="Unassembled WGS sequence"/>
</dbReference>
<feature type="compositionally biased region" description="Low complexity" evidence="1">
    <location>
        <begin position="595"/>
        <end position="604"/>
    </location>
</feature>
<evidence type="ECO:0000313" key="4">
    <source>
        <dbReference type="Proteomes" id="UP000800036"/>
    </source>
</evidence>
<feature type="compositionally biased region" description="Polar residues" evidence="1">
    <location>
        <begin position="665"/>
        <end position="676"/>
    </location>
</feature>
<feature type="region of interest" description="Disordered" evidence="1">
    <location>
        <begin position="510"/>
        <end position="645"/>
    </location>
</feature>